<protein>
    <submittedName>
        <fullName evidence="2">Uncharacterized protein</fullName>
    </submittedName>
</protein>
<keyword evidence="3" id="KW-1185">Reference proteome</keyword>
<dbReference type="EMBL" id="VKDB01000052">
    <property type="protein sequence ID" value="TSA79051.1"/>
    <property type="molecule type" value="Genomic_DNA"/>
</dbReference>
<evidence type="ECO:0000313" key="2">
    <source>
        <dbReference type="EMBL" id="TSA79051.1"/>
    </source>
</evidence>
<evidence type="ECO:0000313" key="3">
    <source>
        <dbReference type="Proteomes" id="UP000316092"/>
    </source>
</evidence>
<feature type="chain" id="PRO_5021871604" evidence="1">
    <location>
        <begin position="25"/>
        <end position="73"/>
    </location>
</feature>
<organism evidence="2 3">
    <name type="scientific">Deinococcus detaillensis</name>
    <dbReference type="NCBI Taxonomy" id="2592048"/>
    <lineage>
        <taxon>Bacteria</taxon>
        <taxon>Thermotogati</taxon>
        <taxon>Deinococcota</taxon>
        <taxon>Deinococci</taxon>
        <taxon>Deinococcales</taxon>
        <taxon>Deinococcaceae</taxon>
        <taxon>Deinococcus</taxon>
    </lineage>
</organism>
<name>A0A553UGA9_9DEIO</name>
<keyword evidence="1" id="KW-0732">Signal</keyword>
<proteinExistence type="predicted"/>
<dbReference type="AlphaFoldDB" id="A0A553UGA9"/>
<accession>A0A553UGA9</accession>
<dbReference type="RefSeq" id="WP_143722256.1">
    <property type="nucleotide sequence ID" value="NZ_VKDB01000052.1"/>
</dbReference>
<reference evidence="2 3" key="1">
    <citation type="submission" date="2019-07" db="EMBL/GenBank/DDBJ databases">
        <title>Deinococcus detaillus sp. nov., isolated from humus soil in Antarctica.</title>
        <authorList>
            <person name="Zhang K."/>
        </authorList>
    </citation>
    <scope>NUCLEOTIDE SEQUENCE [LARGE SCALE GENOMIC DNA]</scope>
    <source>
        <strain evidence="2 3">H1</strain>
    </source>
</reference>
<sequence>MNRPLMNTVLILSFSFAAGSTSLANSVPASVPHNLTALSVNLQPTTADISLTPQFSSALAGVIKRILHNPPDC</sequence>
<comment type="caution">
    <text evidence="2">The sequence shown here is derived from an EMBL/GenBank/DDBJ whole genome shotgun (WGS) entry which is preliminary data.</text>
</comment>
<feature type="signal peptide" evidence="1">
    <location>
        <begin position="1"/>
        <end position="24"/>
    </location>
</feature>
<gene>
    <name evidence="2" type="ORF">FNU79_18420</name>
</gene>
<evidence type="ECO:0000256" key="1">
    <source>
        <dbReference type="SAM" id="SignalP"/>
    </source>
</evidence>
<dbReference type="Proteomes" id="UP000316092">
    <property type="component" value="Unassembled WGS sequence"/>
</dbReference>
<dbReference type="OrthoDB" id="9927362at2"/>